<dbReference type="EMBL" id="BQKE01000005">
    <property type="protein sequence ID" value="GJM64412.1"/>
    <property type="molecule type" value="Genomic_DNA"/>
</dbReference>
<dbReference type="Pfam" id="PF01915">
    <property type="entry name" value="Glyco_hydro_3_C"/>
    <property type="match status" value="1"/>
</dbReference>
<accession>A0AAN4W511</accession>
<comment type="catalytic activity">
    <reaction evidence="1">
        <text>Hydrolysis of terminal, non-reducing beta-D-glucosyl residues with release of beta-D-glucose.</text>
        <dbReference type="EC" id="3.2.1.21"/>
    </reaction>
</comment>
<dbReference type="PANTHER" id="PTHR30620:SF16">
    <property type="entry name" value="LYSOSOMAL BETA GLUCOSIDASE"/>
    <property type="match status" value="1"/>
</dbReference>
<dbReference type="SUPFAM" id="SSF51445">
    <property type="entry name" value="(Trans)glycosidases"/>
    <property type="match status" value="1"/>
</dbReference>
<dbReference type="PROSITE" id="PS00775">
    <property type="entry name" value="GLYCOSYL_HYDROL_F3"/>
    <property type="match status" value="1"/>
</dbReference>
<evidence type="ECO:0000256" key="5">
    <source>
        <dbReference type="ARBA" id="ARBA00022801"/>
    </source>
</evidence>
<sequence length="715" mass="79213">MKSYLSFCCLILVFCACSPEEKLSPMDQQVQELLAQMTVEEKLGQLSQRHVNNATAESELRVEDVLEDIRAGRVGSVLNQFNHFFTLEERNLMQKVAVEESRLGIPIIFAHDVIHGYETAFPINLAQSCTWSEEMVEKAAQLAGKEAAMAGVDWTFAPMVDISRDPRWGRISECFGEDPFLNGRFGAATVRGFQGQDLADPYTIAACMKHFVGYGAGLGGRDYQEVEISDRTLNEIYLPPFKACLDAGVVTAMSGFQDINGHPATGNQRLFRNLLKEQWAFDGFVVSDWEAVAQLATHGYAKDSTVAAEKALTAGIDMEMKTLCYRDLGEAFKRGALSEELLDEAVGRILKVKLQLGLFDQPFVEEQPENKKSVHQEAQVVARQMAAASMVLLQNKQGILPLQQDQLRQIAVVGPFAKEQNLMGWWKSVADPEAVTSPLEGMRRNAPQGVIISDRLTATTDVIILCVGEEWTTFGEAHSRSDIKLPGQQEELIRQMSQYGKPVITVVFNGRPLDLSGVLPHTDGLLLAWHPGTTAGDALSDVLWGKYNPAGKLTTSFPKSVGQLPVYYNHKNSGRPTQNNYIDEDADPLFPFGFGLSYTSFDYANLKIDQTTLSEGETINISVEVHNTGAYDGHEVVQLYSRNMVGSTTRPVKELKDFKRIFLKAGEKRLVKFSLSAEDIKVLNERFEAVLEAGLLKVWLGPNSAEGLEATVRIQ</sequence>
<dbReference type="SMART" id="SM01217">
    <property type="entry name" value="Fn3_like"/>
    <property type="match status" value="1"/>
</dbReference>
<reference evidence="9 10" key="1">
    <citation type="submission" date="2021-12" db="EMBL/GenBank/DDBJ databases">
        <title>Genome sequencing of bacteria with rrn-lacking chromosome and rrn-plasmid.</title>
        <authorList>
            <person name="Anda M."/>
            <person name="Iwasaki W."/>
        </authorList>
    </citation>
    <scope>NUCLEOTIDE SEQUENCE [LARGE SCALE GENOMIC DNA]</scope>
    <source>
        <strain evidence="9 10">NBRC 15940</strain>
    </source>
</reference>
<keyword evidence="10" id="KW-1185">Reference proteome</keyword>
<dbReference type="PRINTS" id="PR00133">
    <property type="entry name" value="GLHYDRLASE3"/>
</dbReference>
<dbReference type="InterPro" id="IPR036962">
    <property type="entry name" value="Glyco_hydro_3_N_sf"/>
</dbReference>
<dbReference type="GO" id="GO:0009251">
    <property type="term" value="P:glucan catabolic process"/>
    <property type="evidence" value="ECO:0007669"/>
    <property type="project" value="TreeGrafter"/>
</dbReference>
<gene>
    <name evidence="9" type="ORF">PEDI_49640</name>
</gene>
<dbReference type="EC" id="3.2.1.21" evidence="3"/>
<keyword evidence="6 7" id="KW-0326">Glycosidase</keyword>
<dbReference type="InterPro" id="IPR019800">
    <property type="entry name" value="Glyco_hydro_3_AS"/>
</dbReference>
<name>A0AAN4W511_9BACT</name>
<dbReference type="InterPro" id="IPR013783">
    <property type="entry name" value="Ig-like_fold"/>
</dbReference>
<dbReference type="AlphaFoldDB" id="A0AAN4W511"/>
<dbReference type="InterPro" id="IPR051915">
    <property type="entry name" value="Cellulose_Degrad_GH3"/>
</dbReference>
<keyword evidence="5 7" id="KW-0378">Hydrolase</keyword>
<evidence type="ECO:0000313" key="9">
    <source>
        <dbReference type="EMBL" id="GJM64412.1"/>
    </source>
</evidence>
<comment type="similarity">
    <text evidence="2 7">Belongs to the glycosyl hydrolase 3 family.</text>
</comment>
<dbReference type="Gene3D" id="3.20.20.300">
    <property type="entry name" value="Glycoside hydrolase, family 3, N-terminal domain"/>
    <property type="match status" value="1"/>
</dbReference>
<dbReference type="InterPro" id="IPR001764">
    <property type="entry name" value="Glyco_hydro_3_N"/>
</dbReference>
<evidence type="ECO:0000256" key="2">
    <source>
        <dbReference type="ARBA" id="ARBA00005336"/>
    </source>
</evidence>
<dbReference type="GO" id="GO:0008422">
    <property type="term" value="F:beta-glucosidase activity"/>
    <property type="evidence" value="ECO:0007669"/>
    <property type="project" value="UniProtKB-EC"/>
</dbReference>
<proteinExistence type="inferred from homology"/>
<dbReference type="FunFam" id="2.60.40.10:FF:000495">
    <property type="entry name" value="Periplasmic beta-glucosidase"/>
    <property type="match status" value="1"/>
</dbReference>
<comment type="caution">
    <text evidence="9">The sequence shown here is derived from an EMBL/GenBank/DDBJ whole genome shotgun (WGS) entry which is preliminary data.</text>
</comment>
<dbReference type="InterPro" id="IPR026891">
    <property type="entry name" value="Fn3-like"/>
</dbReference>
<dbReference type="Pfam" id="PF00933">
    <property type="entry name" value="Glyco_hydro_3"/>
    <property type="match status" value="1"/>
</dbReference>
<dbReference type="SUPFAM" id="SSF52279">
    <property type="entry name" value="Beta-D-glucan exohydrolase, C-terminal domain"/>
    <property type="match status" value="1"/>
</dbReference>
<keyword evidence="4" id="KW-0732">Signal</keyword>
<evidence type="ECO:0000256" key="3">
    <source>
        <dbReference type="ARBA" id="ARBA00012744"/>
    </source>
</evidence>
<feature type="domain" description="Fibronectin type III-like" evidence="8">
    <location>
        <begin position="635"/>
        <end position="704"/>
    </location>
</feature>
<protein>
    <recommendedName>
        <fullName evidence="3">beta-glucosidase</fullName>
        <ecNumber evidence="3">3.2.1.21</ecNumber>
    </recommendedName>
</protein>
<dbReference type="Gene3D" id="2.60.40.10">
    <property type="entry name" value="Immunoglobulins"/>
    <property type="match status" value="1"/>
</dbReference>
<dbReference type="InterPro" id="IPR036881">
    <property type="entry name" value="Glyco_hydro_3_C_sf"/>
</dbReference>
<dbReference type="Proteomes" id="UP001310022">
    <property type="component" value="Unassembled WGS sequence"/>
</dbReference>
<dbReference type="RefSeq" id="WP_338239475.1">
    <property type="nucleotide sequence ID" value="NZ_BQKE01000005.1"/>
</dbReference>
<dbReference type="Gene3D" id="3.40.50.1700">
    <property type="entry name" value="Glycoside hydrolase family 3 C-terminal domain"/>
    <property type="match status" value="1"/>
</dbReference>
<evidence type="ECO:0000259" key="8">
    <source>
        <dbReference type="SMART" id="SM01217"/>
    </source>
</evidence>
<dbReference type="InterPro" id="IPR017853">
    <property type="entry name" value="GH"/>
</dbReference>
<evidence type="ECO:0000256" key="4">
    <source>
        <dbReference type="ARBA" id="ARBA00022729"/>
    </source>
</evidence>
<organism evidence="9 10">
    <name type="scientific">Persicobacter diffluens</name>
    <dbReference type="NCBI Taxonomy" id="981"/>
    <lineage>
        <taxon>Bacteria</taxon>
        <taxon>Pseudomonadati</taxon>
        <taxon>Bacteroidota</taxon>
        <taxon>Cytophagia</taxon>
        <taxon>Cytophagales</taxon>
        <taxon>Persicobacteraceae</taxon>
        <taxon>Persicobacter</taxon>
    </lineage>
</organism>
<evidence type="ECO:0000256" key="6">
    <source>
        <dbReference type="ARBA" id="ARBA00023295"/>
    </source>
</evidence>
<dbReference type="FunFam" id="3.20.20.300:FF:000005">
    <property type="entry name" value="Periplasmic beta-glucosidase"/>
    <property type="match status" value="1"/>
</dbReference>
<evidence type="ECO:0000256" key="1">
    <source>
        <dbReference type="ARBA" id="ARBA00000448"/>
    </source>
</evidence>
<dbReference type="InterPro" id="IPR002772">
    <property type="entry name" value="Glyco_hydro_3_C"/>
</dbReference>
<evidence type="ECO:0000313" key="10">
    <source>
        <dbReference type="Proteomes" id="UP001310022"/>
    </source>
</evidence>
<dbReference type="Pfam" id="PF14310">
    <property type="entry name" value="Fn3-like"/>
    <property type="match status" value="1"/>
</dbReference>
<dbReference type="PANTHER" id="PTHR30620">
    <property type="entry name" value="PERIPLASMIC BETA-GLUCOSIDASE-RELATED"/>
    <property type="match status" value="1"/>
</dbReference>
<dbReference type="PROSITE" id="PS51257">
    <property type="entry name" value="PROKAR_LIPOPROTEIN"/>
    <property type="match status" value="1"/>
</dbReference>
<evidence type="ECO:0000256" key="7">
    <source>
        <dbReference type="RuleBase" id="RU361161"/>
    </source>
</evidence>